<gene>
    <name evidence="2" type="ORF">NPIRD3C_0171</name>
</gene>
<reference evidence="2 3" key="3">
    <citation type="journal article" date="2019" name="Int. J. Syst. Evol. Microbiol.">
        <title>Nitrosopumilus adriaticus sp. nov. and Nitrosopumilus piranensis sp. nov., two ammonia-oxidizing archaea from the Adriatic Sea and members of the class Nitrososphaeria.</title>
        <authorList>
            <person name="Bayer B."/>
            <person name="Vojvoda J."/>
            <person name="Reinthaler T."/>
            <person name="Reyes C."/>
            <person name="Pinto M."/>
            <person name="Herndl G.J."/>
        </authorList>
    </citation>
    <scope>NUCLEOTIDE SEQUENCE [LARGE SCALE GENOMIC DNA]</scope>
    <source>
        <strain evidence="2 3">D3C</strain>
    </source>
</reference>
<sequence>MKNSELKKLISQYKEISNKQKKKHTDNFELTKKLKEIEHKYFHETGRTLKSDLEEFKEN</sequence>
<dbReference type="STRING" id="1582439.NPIRD3C_0171"/>
<accession>A0A0C5BSX1</accession>
<dbReference type="Pfam" id="PF05062">
    <property type="entry name" value="RICH"/>
    <property type="match status" value="1"/>
</dbReference>
<dbReference type="RefSeq" id="WP_148702412.1">
    <property type="nucleotide sequence ID" value="NZ_CP010868.1"/>
</dbReference>
<reference evidence="3" key="1">
    <citation type="submission" date="2015-02" db="EMBL/GenBank/DDBJ databases">
        <title>Characterization of two novel Thaumarchaeota isolated from the Northern Adriatic Sea.</title>
        <authorList>
            <person name="Bayer B."/>
            <person name="Vojvoda J."/>
            <person name="Offre P."/>
            <person name="Srivastava A."/>
            <person name="Elisabeth N."/>
            <person name="Garcia J.A.L."/>
            <person name="Schleper C."/>
            <person name="Herndl G.J."/>
        </authorList>
    </citation>
    <scope>NUCLEOTIDE SEQUENCE [LARGE SCALE GENOMIC DNA]</scope>
    <source>
        <strain evidence="3">D3C</strain>
    </source>
</reference>
<name>A0A0C5BSX1_9ARCH</name>
<dbReference type="OrthoDB" id="3145at2157"/>
<dbReference type="KEGG" id="nid:NPIRD3C_0171"/>
<organism evidence="2 3">
    <name type="scientific">Nitrosopumilus piranensis</name>
    <dbReference type="NCBI Taxonomy" id="1582439"/>
    <lineage>
        <taxon>Archaea</taxon>
        <taxon>Nitrososphaerota</taxon>
        <taxon>Nitrososphaeria</taxon>
        <taxon>Nitrosopumilales</taxon>
        <taxon>Nitrosopumilaceae</taxon>
        <taxon>Nitrosopumilus</taxon>
    </lineage>
</organism>
<feature type="domain" description="RICH" evidence="1">
    <location>
        <begin position="14"/>
        <end position="47"/>
    </location>
</feature>
<protein>
    <recommendedName>
        <fullName evidence="1">RICH domain-containing protein</fullName>
    </recommendedName>
</protein>
<dbReference type="EMBL" id="CP010868">
    <property type="protein sequence ID" value="AJM91391.1"/>
    <property type="molecule type" value="Genomic_DNA"/>
</dbReference>
<dbReference type="InterPro" id="IPR007756">
    <property type="entry name" value="RICH"/>
</dbReference>
<evidence type="ECO:0000259" key="1">
    <source>
        <dbReference type="Pfam" id="PF05062"/>
    </source>
</evidence>
<dbReference type="GeneID" id="41599345"/>
<evidence type="ECO:0000313" key="3">
    <source>
        <dbReference type="Proteomes" id="UP000032027"/>
    </source>
</evidence>
<keyword evidence="3" id="KW-1185">Reference proteome</keyword>
<dbReference type="HOGENOM" id="CLU_2949098_0_0_2"/>
<dbReference type="Proteomes" id="UP000032027">
    <property type="component" value="Chromosome"/>
</dbReference>
<evidence type="ECO:0000313" key="2">
    <source>
        <dbReference type="EMBL" id="AJM91391.1"/>
    </source>
</evidence>
<proteinExistence type="predicted"/>
<reference evidence="2 3" key="2">
    <citation type="journal article" date="2016" name="ISME J.">
        <title>Physiological and genomic characterization of two novel marine thaumarchaeal strains indicates niche differentiation.</title>
        <authorList>
            <person name="Bayer B."/>
            <person name="Vojvoda J."/>
            <person name="Offre P."/>
            <person name="Alves R.J."/>
            <person name="Elisabeth N.H."/>
            <person name="Garcia J.A."/>
            <person name="Volland J.M."/>
            <person name="Srivastava A."/>
            <person name="Schleper C."/>
            <person name="Herndl G.J."/>
        </authorList>
    </citation>
    <scope>NUCLEOTIDE SEQUENCE [LARGE SCALE GENOMIC DNA]</scope>
    <source>
        <strain evidence="2 3">D3C</strain>
    </source>
</reference>
<dbReference type="PATRIC" id="fig|1582439.9.peg.171"/>
<dbReference type="AlphaFoldDB" id="A0A0C5BSX1"/>